<sequence length="108" mass="12629">MTEKSNKPGDMPEWLLGAWRLQRAEPGVQILPGTGMEFRRDGKLCYRIPMEEEVHIFELEYEIEGDWLRTQHDPADHAQAVRFCLAEDGSLELDFNGTRAWFRREGLH</sequence>
<reference evidence="2" key="1">
    <citation type="submission" date="2017-05" db="EMBL/GenBank/DDBJ databases">
        <authorList>
            <person name="Sharma S."/>
            <person name="Sidhu C."/>
            <person name="Pinnaka A.K."/>
        </authorList>
    </citation>
    <scope>NUCLEOTIDE SEQUENCE [LARGE SCALE GENOMIC DNA]</scope>
    <source>
        <strain evidence="2">AK93</strain>
    </source>
</reference>
<accession>A0A3E0X1R3</accession>
<evidence type="ECO:0000313" key="1">
    <source>
        <dbReference type="EMBL" id="RFA38272.1"/>
    </source>
</evidence>
<dbReference type="EMBL" id="NFZW01000004">
    <property type="protein sequence ID" value="RFA38272.1"/>
    <property type="molecule type" value="Genomic_DNA"/>
</dbReference>
<name>A0A3E0X1R3_9GAMM</name>
<evidence type="ECO:0008006" key="3">
    <source>
        <dbReference type="Google" id="ProtNLM"/>
    </source>
</evidence>
<dbReference type="Proteomes" id="UP000256763">
    <property type="component" value="Unassembled WGS sequence"/>
</dbReference>
<proteinExistence type="predicted"/>
<comment type="caution">
    <text evidence="1">The sequence shown here is derived from an EMBL/GenBank/DDBJ whole genome shotgun (WGS) entry which is preliminary data.</text>
</comment>
<keyword evidence="2" id="KW-1185">Reference proteome</keyword>
<dbReference type="OrthoDB" id="9798304at2"/>
<dbReference type="RefSeq" id="WP_116301127.1">
    <property type="nucleotide sequence ID" value="NZ_NFZV01000003.1"/>
</dbReference>
<evidence type="ECO:0000313" key="2">
    <source>
        <dbReference type="Proteomes" id="UP000256763"/>
    </source>
</evidence>
<gene>
    <name evidence="1" type="ORF">CAL65_05415</name>
</gene>
<dbReference type="AlphaFoldDB" id="A0A3E0X1R3"/>
<protein>
    <recommendedName>
        <fullName evidence="3">DUF1579 domain-containing protein</fullName>
    </recommendedName>
</protein>
<organism evidence="1 2">
    <name type="scientific">Alkalilimnicola ehrlichii</name>
    <dbReference type="NCBI Taxonomy" id="351052"/>
    <lineage>
        <taxon>Bacteria</taxon>
        <taxon>Pseudomonadati</taxon>
        <taxon>Pseudomonadota</taxon>
        <taxon>Gammaproteobacteria</taxon>
        <taxon>Chromatiales</taxon>
        <taxon>Ectothiorhodospiraceae</taxon>
        <taxon>Alkalilimnicola</taxon>
    </lineage>
</organism>